<keyword evidence="8" id="KW-0067">ATP-binding</keyword>
<dbReference type="GO" id="GO:0046872">
    <property type="term" value="F:metal ion binding"/>
    <property type="evidence" value="ECO:0007669"/>
    <property type="project" value="UniProtKB-KW"/>
</dbReference>
<dbReference type="GO" id="GO:0035556">
    <property type="term" value="P:intracellular signal transduction"/>
    <property type="evidence" value="ECO:0007669"/>
    <property type="project" value="InterPro"/>
</dbReference>
<dbReference type="EMBL" id="CAJNOO010001980">
    <property type="protein sequence ID" value="CAF1222597.1"/>
    <property type="molecule type" value="Genomic_DNA"/>
</dbReference>
<keyword evidence="7" id="KW-0547">Nucleotide-binding</keyword>
<keyword evidence="12" id="KW-0472">Membrane</keyword>
<keyword evidence="6" id="KW-0479">Metal-binding</keyword>
<evidence type="ECO:0000259" key="15">
    <source>
        <dbReference type="PROSITE" id="PS50125"/>
    </source>
</evidence>
<evidence type="ECO:0000256" key="8">
    <source>
        <dbReference type="ARBA" id="ARBA00022840"/>
    </source>
</evidence>
<gene>
    <name evidence="16" type="ORF">RFH988_LOCUS25728</name>
</gene>
<comment type="similarity">
    <text evidence="14">Belongs to the adenylyl cyclase class-4/guanylyl cyclase family.</text>
</comment>
<dbReference type="Proteomes" id="UP000663882">
    <property type="component" value="Unassembled WGS sequence"/>
</dbReference>
<dbReference type="GO" id="GO:0005886">
    <property type="term" value="C:plasma membrane"/>
    <property type="evidence" value="ECO:0007669"/>
    <property type="project" value="TreeGrafter"/>
</dbReference>
<dbReference type="PROSITE" id="PS50125">
    <property type="entry name" value="GUANYLATE_CYCLASE_2"/>
    <property type="match status" value="1"/>
</dbReference>
<keyword evidence="13 14" id="KW-0456">Lyase</keyword>
<keyword evidence="5" id="KW-0812">Transmembrane</keyword>
<keyword evidence="9" id="KW-0460">Magnesium</keyword>
<evidence type="ECO:0000256" key="10">
    <source>
        <dbReference type="ARBA" id="ARBA00022989"/>
    </source>
</evidence>
<dbReference type="EC" id="4.6.1.1" evidence="4"/>
<dbReference type="GO" id="GO:0005524">
    <property type="term" value="F:ATP binding"/>
    <property type="evidence" value="ECO:0007669"/>
    <property type="project" value="UniProtKB-KW"/>
</dbReference>
<evidence type="ECO:0000256" key="11">
    <source>
        <dbReference type="ARBA" id="ARBA00022998"/>
    </source>
</evidence>
<sequence>TRERYNQNIVALAEFAFAMIAVLEGINRDCFNDFKLRVGMCNGPLVAGIVGAKKPQYDIWGNTVNVASRMDSTGVPEETQKVLFENGYPCECRGPIYVKGKGNMTTYLVRPRGYMMPTSTSHVSSKFNASNK</sequence>
<dbReference type="AlphaFoldDB" id="A0A814Y087"/>
<dbReference type="OrthoDB" id="10261550at2759"/>
<accession>A0A814Y087</accession>
<evidence type="ECO:0000256" key="6">
    <source>
        <dbReference type="ARBA" id="ARBA00022723"/>
    </source>
</evidence>
<keyword evidence="11" id="KW-0115">cAMP biosynthesis</keyword>
<dbReference type="PANTHER" id="PTHR45627:SF12">
    <property type="entry name" value="ADENYLATE CYCLASE TYPE 2"/>
    <property type="match status" value="1"/>
</dbReference>
<evidence type="ECO:0000256" key="14">
    <source>
        <dbReference type="RuleBase" id="RU000405"/>
    </source>
</evidence>
<dbReference type="GO" id="GO:0006171">
    <property type="term" value="P:cAMP biosynthetic process"/>
    <property type="evidence" value="ECO:0007669"/>
    <property type="project" value="UniProtKB-KW"/>
</dbReference>
<reference evidence="16" key="1">
    <citation type="submission" date="2021-02" db="EMBL/GenBank/DDBJ databases">
        <authorList>
            <person name="Nowell W R."/>
        </authorList>
    </citation>
    <scope>NUCLEOTIDE SEQUENCE</scope>
</reference>
<evidence type="ECO:0000256" key="12">
    <source>
        <dbReference type="ARBA" id="ARBA00023136"/>
    </source>
</evidence>
<evidence type="ECO:0000256" key="1">
    <source>
        <dbReference type="ARBA" id="ARBA00001593"/>
    </source>
</evidence>
<dbReference type="GO" id="GO:0007193">
    <property type="term" value="P:adenylate cyclase-inhibiting G protein-coupled receptor signaling pathway"/>
    <property type="evidence" value="ECO:0007669"/>
    <property type="project" value="TreeGrafter"/>
</dbReference>
<comment type="catalytic activity">
    <reaction evidence="1">
        <text>ATP = 3',5'-cyclic AMP + diphosphate</text>
        <dbReference type="Rhea" id="RHEA:15389"/>
        <dbReference type="ChEBI" id="CHEBI:30616"/>
        <dbReference type="ChEBI" id="CHEBI:33019"/>
        <dbReference type="ChEBI" id="CHEBI:58165"/>
        <dbReference type="EC" id="4.6.1.1"/>
    </reaction>
</comment>
<dbReference type="GO" id="GO:0007189">
    <property type="term" value="P:adenylate cyclase-activating G protein-coupled receptor signaling pathway"/>
    <property type="evidence" value="ECO:0007669"/>
    <property type="project" value="TreeGrafter"/>
</dbReference>
<evidence type="ECO:0000256" key="3">
    <source>
        <dbReference type="ARBA" id="ARBA00004141"/>
    </source>
</evidence>
<evidence type="ECO:0000256" key="5">
    <source>
        <dbReference type="ARBA" id="ARBA00022692"/>
    </source>
</evidence>
<protein>
    <recommendedName>
        <fullName evidence="4">adenylate cyclase</fullName>
        <ecNumber evidence="4">4.6.1.1</ecNumber>
    </recommendedName>
</protein>
<comment type="cofactor">
    <cofactor evidence="2">
        <name>Mg(2+)</name>
        <dbReference type="ChEBI" id="CHEBI:18420"/>
    </cofactor>
</comment>
<dbReference type="InterPro" id="IPR018297">
    <property type="entry name" value="A/G_cyclase_CS"/>
</dbReference>
<keyword evidence="10" id="KW-1133">Transmembrane helix</keyword>
<evidence type="ECO:0000256" key="9">
    <source>
        <dbReference type="ARBA" id="ARBA00022842"/>
    </source>
</evidence>
<evidence type="ECO:0000313" key="16">
    <source>
        <dbReference type="EMBL" id="CAF1222597.1"/>
    </source>
</evidence>
<evidence type="ECO:0000256" key="2">
    <source>
        <dbReference type="ARBA" id="ARBA00001946"/>
    </source>
</evidence>
<evidence type="ECO:0000256" key="7">
    <source>
        <dbReference type="ARBA" id="ARBA00022741"/>
    </source>
</evidence>
<dbReference type="InterPro" id="IPR029787">
    <property type="entry name" value="Nucleotide_cyclase"/>
</dbReference>
<dbReference type="Gene3D" id="3.30.70.1230">
    <property type="entry name" value="Nucleotide cyclase"/>
    <property type="match status" value="1"/>
</dbReference>
<feature type="domain" description="Guanylate cyclase" evidence="15">
    <location>
        <begin position="1"/>
        <end position="71"/>
    </location>
</feature>
<evidence type="ECO:0000256" key="13">
    <source>
        <dbReference type="ARBA" id="ARBA00023239"/>
    </source>
</evidence>
<dbReference type="GO" id="GO:0004016">
    <property type="term" value="F:adenylate cyclase activity"/>
    <property type="evidence" value="ECO:0007669"/>
    <property type="project" value="UniProtKB-EC"/>
</dbReference>
<dbReference type="PANTHER" id="PTHR45627">
    <property type="entry name" value="ADENYLATE CYCLASE TYPE 1"/>
    <property type="match status" value="1"/>
</dbReference>
<evidence type="ECO:0000313" key="17">
    <source>
        <dbReference type="Proteomes" id="UP000663882"/>
    </source>
</evidence>
<name>A0A814Y087_9BILA</name>
<dbReference type="CDD" id="cd07302">
    <property type="entry name" value="CHD"/>
    <property type="match status" value="1"/>
</dbReference>
<proteinExistence type="inferred from homology"/>
<organism evidence="16 17">
    <name type="scientific">Rotaria sordida</name>
    <dbReference type="NCBI Taxonomy" id="392033"/>
    <lineage>
        <taxon>Eukaryota</taxon>
        <taxon>Metazoa</taxon>
        <taxon>Spiralia</taxon>
        <taxon>Gnathifera</taxon>
        <taxon>Rotifera</taxon>
        <taxon>Eurotatoria</taxon>
        <taxon>Bdelloidea</taxon>
        <taxon>Philodinida</taxon>
        <taxon>Philodinidae</taxon>
        <taxon>Rotaria</taxon>
    </lineage>
</organism>
<dbReference type="PROSITE" id="PS00452">
    <property type="entry name" value="GUANYLATE_CYCLASE_1"/>
    <property type="match status" value="1"/>
</dbReference>
<comment type="caution">
    <text evidence="16">The sequence shown here is derived from an EMBL/GenBank/DDBJ whole genome shotgun (WGS) entry which is preliminary data.</text>
</comment>
<feature type="non-terminal residue" evidence="16">
    <location>
        <position position="1"/>
    </location>
</feature>
<comment type="subcellular location">
    <subcellularLocation>
        <location evidence="3">Membrane</location>
        <topology evidence="3">Multi-pass membrane protein</topology>
    </subcellularLocation>
</comment>
<evidence type="ECO:0000256" key="4">
    <source>
        <dbReference type="ARBA" id="ARBA00012201"/>
    </source>
</evidence>
<dbReference type="Pfam" id="PF00211">
    <property type="entry name" value="Guanylate_cyc"/>
    <property type="match status" value="1"/>
</dbReference>
<dbReference type="InterPro" id="IPR001054">
    <property type="entry name" value="A/G_cyclase"/>
</dbReference>
<dbReference type="SUPFAM" id="SSF55073">
    <property type="entry name" value="Nucleotide cyclase"/>
    <property type="match status" value="1"/>
</dbReference>